<evidence type="ECO:0000313" key="5">
    <source>
        <dbReference type="EMBL" id="TMW55113.1"/>
    </source>
</evidence>
<dbReference type="GO" id="GO:0008237">
    <property type="term" value="F:metallopeptidase activity"/>
    <property type="evidence" value="ECO:0007669"/>
    <property type="project" value="InterPro"/>
</dbReference>
<comment type="function">
    <text evidence="2">Component of the COP9 signalosome complex (CSN), a complex involved in various cellular and developmental processes.</text>
</comment>
<feature type="compositionally biased region" description="Basic and acidic residues" evidence="3">
    <location>
        <begin position="1"/>
        <end position="10"/>
    </location>
</feature>
<organism evidence="5 6">
    <name type="scientific">Pythium oligandrum</name>
    <name type="common">Mycoparasitic fungus</name>
    <dbReference type="NCBI Taxonomy" id="41045"/>
    <lineage>
        <taxon>Eukaryota</taxon>
        <taxon>Sar</taxon>
        <taxon>Stramenopiles</taxon>
        <taxon>Oomycota</taxon>
        <taxon>Peronosporomycetes</taxon>
        <taxon>Pythiales</taxon>
        <taxon>Pythiaceae</taxon>
        <taxon>Pythium</taxon>
    </lineage>
</organism>
<protein>
    <recommendedName>
        <fullName evidence="2">COP9 signalosome complex subunit 6</fullName>
    </recommendedName>
</protein>
<keyword evidence="2" id="KW-0736">Signalosome</keyword>
<evidence type="ECO:0000256" key="3">
    <source>
        <dbReference type="SAM" id="MobiDB-lite"/>
    </source>
</evidence>
<dbReference type="SMART" id="SM00232">
    <property type="entry name" value="JAB_MPN"/>
    <property type="match status" value="1"/>
</dbReference>
<evidence type="ECO:0000259" key="4">
    <source>
        <dbReference type="PROSITE" id="PS50249"/>
    </source>
</evidence>
<dbReference type="InterPro" id="IPR033859">
    <property type="entry name" value="MPN_CSN6"/>
</dbReference>
<feature type="region of interest" description="Disordered" evidence="3">
    <location>
        <begin position="1"/>
        <end position="33"/>
    </location>
</feature>
<dbReference type="Pfam" id="PF01398">
    <property type="entry name" value="JAB"/>
    <property type="match status" value="1"/>
</dbReference>
<evidence type="ECO:0000256" key="2">
    <source>
        <dbReference type="RuleBase" id="RU367006"/>
    </source>
</evidence>
<keyword evidence="6" id="KW-1185">Reference proteome</keyword>
<reference evidence="5" key="1">
    <citation type="submission" date="2019-03" db="EMBL/GenBank/DDBJ databases">
        <title>Long read genome sequence of the mycoparasitic Pythium oligandrum ATCC 38472 isolated from sugarbeet rhizosphere.</title>
        <authorList>
            <person name="Gaulin E."/>
        </authorList>
    </citation>
    <scope>NUCLEOTIDE SEQUENCE</scope>
    <source>
        <strain evidence="5">ATCC 38472_TT</strain>
    </source>
</reference>
<keyword evidence="2" id="KW-0963">Cytoplasm</keyword>
<dbReference type="OrthoDB" id="1378at2759"/>
<gene>
    <name evidence="5" type="ORF">Poli38472_013875</name>
</gene>
<dbReference type="EMBL" id="SPLM01000149">
    <property type="protein sequence ID" value="TMW55113.1"/>
    <property type="molecule type" value="Genomic_DNA"/>
</dbReference>
<comment type="similarity">
    <text evidence="1 2">Belongs to the peptidase M67A family. CSN6 subfamily.</text>
</comment>
<evidence type="ECO:0000256" key="1">
    <source>
        <dbReference type="ARBA" id="ARBA00010893"/>
    </source>
</evidence>
<dbReference type="InterPro" id="IPR037518">
    <property type="entry name" value="MPN"/>
</dbReference>
<comment type="caution">
    <text evidence="5">The sequence shown here is derived from an EMBL/GenBank/DDBJ whole genome shotgun (WGS) entry which is preliminary data.</text>
</comment>
<name>A0A8K1C296_PYTOL</name>
<feature type="domain" description="MPN" evidence="4">
    <location>
        <begin position="37"/>
        <end position="183"/>
    </location>
</feature>
<dbReference type="PROSITE" id="PS50249">
    <property type="entry name" value="MPN"/>
    <property type="match status" value="1"/>
</dbReference>
<dbReference type="InterPro" id="IPR024969">
    <property type="entry name" value="EIF3F/CSN6-like_C"/>
</dbReference>
<dbReference type="GO" id="GO:0000338">
    <property type="term" value="P:protein deneddylation"/>
    <property type="evidence" value="ECO:0007669"/>
    <property type="project" value="InterPro"/>
</dbReference>
<comment type="subcellular location">
    <subcellularLocation>
        <location evidence="2">Cytoplasm</location>
    </subcellularLocation>
    <subcellularLocation>
        <location evidence="2">Nucleus</location>
    </subcellularLocation>
</comment>
<dbReference type="Proteomes" id="UP000794436">
    <property type="component" value="Unassembled WGS sequence"/>
</dbReference>
<keyword evidence="2" id="KW-0539">Nucleus</keyword>
<sequence length="333" mass="36983">MEDTEMKQEEEVFDTQHSGPGGEGAGAGGNGGAERQIQVHPLVVMNIADHYTRQKRNFQYEHPGQAEATMPQVIGGLFGIQNGLDVAVYDSFEMKYDVVKGEVQIDKEFLTSRIEQFAQVFPGFELLGWYTVGSKAQQSDLAIHRAVMEFNESPLFMLLDPTPQGPNTKKKLPISLYESELHVLNGAPTMIFVKTQYKIETSETEGISVDHISKIAPMADSSKSSLHPYLGNVRDAIKMLHRQSDVIVAFLQAVKRGEVQADHNLLRHISSLANQLPALSSQQFDAAFLQEYNDTLLVSYLATLTKGATNANTVIERFALTQDRQSSRGNYMT</sequence>
<dbReference type="CDD" id="cd08063">
    <property type="entry name" value="MPN_CSN6"/>
    <property type="match status" value="1"/>
</dbReference>
<dbReference type="GO" id="GO:0008180">
    <property type="term" value="C:COP9 signalosome"/>
    <property type="evidence" value="ECO:0007669"/>
    <property type="project" value="UniProtKB-UniRule"/>
</dbReference>
<dbReference type="Pfam" id="PF13012">
    <property type="entry name" value="MitMem_reg"/>
    <property type="match status" value="1"/>
</dbReference>
<feature type="compositionally biased region" description="Gly residues" evidence="3">
    <location>
        <begin position="19"/>
        <end position="32"/>
    </location>
</feature>
<dbReference type="PANTHER" id="PTHR10540">
    <property type="entry name" value="EUKARYOTIC TRANSLATION INITIATION FACTOR 3 SUBUNIT F-RELATED"/>
    <property type="match status" value="1"/>
</dbReference>
<evidence type="ECO:0000313" key="6">
    <source>
        <dbReference type="Proteomes" id="UP000794436"/>
    </source>
</evidence>
<dbReference type="PANTHER" id="PTHR10540:SF8">
    <property type="entry name" value="COP9 SIGNALOSOME COMPLEX SUBUNIT 6"/>
    <property type="match status" value="1"/>
</dbReference>
<proteinExistence type="inferred from homology"/>
<accession>A0A8K1C296</accession>
<dbReference type="Gene3D" id="3.40.140.10">
    <property type="entry name" value="Cytidine Deaminase, domain 2"/>
    <property type="match status" value="1"/>
</dbReference>
<dbReference type="GO" id="GO:0005737">
    <property type="term" value="C:cytoplasm"/>
    <property type="evidence" value="ECO:0007669"/>
    <property type="project" value="UniProtKB-SubCell"/>
</dbReference>
<dbReference type="InterPro" id="IPR000555">
    <property type="entry name" value="JAMM/MPN+_dom"/>
</dbReference>
<dbReference type="AlphaFoldDB" id="A0A8K1C296"/>